<dbReference type="AlphaFoldDB" id="A0A085GEK1"/>
<dbReference type="GeneID" id="78379898"/>
<dbReference type="PIRSF" id="PIRSF034405">
    <property type="entry name" value="UCP034405"/>
    <property type="match status" value="1"/>
</dbReference>
<gene>
    <name evidence="2" type="ORF">GEAM_1551</name>
</gene>
<dbReference type="Proteomes" id="UP000028640">
    <property type="component" value="Unassembled WGS sequence"/>
</dbReference>
<evidence type="ECO:0000259" key="1">
    <source>
        <dbReference type="Pfam" id="PF07090"/>
    </source>
</evidence>
<proteinExistence type="predicted"/>
<dbReference type="STRING" id="910964.GEAM_1551"/>
<name>A0A085GEK1_EWIA3</name>
<dbReference type="InterPro" id="IPR010768">
    <property type="entry name" value="GATase1-like"/>
</dbReference>
<dbReference type="eggNOG" id="COG5426">
    <property type="taxonomic scope" value="Bacteria"/>
</dbReference>
<dbReference type="CDD" id="cd03143">
    <property type="entry name" value="A4_beta-galactosidase_middle_domain"/>
    <property type="match status" value="1"/>
</dbReference>
<evidence type="ECO:0000313" key="3">
    <source>
        <dbReference type="Proteomes" id="UP000028640"/>
    </source>
</evidence>
<comment type="caution">
    <text evidence="2">The sequence shown here is derived from an EMBL/GenBank/DDBJ whole genome shotgun (WGS) entry which is preliminary data.</text>
</comment>
<dbReference type="InterPro" id="IPR029062">
    <property type="entry name" value="Class_I_gatase-like"/>
</dbReference>
<dbReference type="EMBL" id="JMPJ01000043">
    <property type="protein sequence ID" value="KFC82146.1"/>
    <property type="molecule type" value="Genomic_DNA"/>
</dbReference>
<dbReference type="PANTHER" id="PTHR37947:SF2">
    <property type="entry name" value="VON WILLEBRAND FACTOR TYPE A"/>
    <property type="match status" value="1"/>
</dbReference>
<sequence length="257" mass="28403">MTKRVLLLGESWVSSATHYKGFDQFGSVTFHLGAEPLVNALKGSEFELTYLPAHEVVEKMPFDLESLKAYDAIILSDIGANSLLLPPAVWLHSKPMPNRLKLLRQWTEEGGGLMMIGGYFSFQGIDGKARWRNTPVEDVLPVTCLPYDDRLEVPEGFSAKITGDKNHAILRGIEGTWPLLLGANEVVLKEGAHVLATLPDDEGGHPLLVTGSYGKGRSIAWTSDIGPHWVPGEFIAWPGYDQLWKNCLSWLTHLDNA</sequence>
<dbReference type="RefSeq" id="WP_034790221.1">
    <property type="nucleotide sequence ID" value="NZ_JMPJ01000043.1"/>
</dbReference>
<dbReference type="SUPFAM" id="SSF52317">
    <property type="entry name" value="Class I glutamine amidotransferase-like"/>
    <property type="match status" value="1"/>
</dbReference>
<evidence type="ECO:0000313" key="2">
    <source>
        <dbReference type="EMBL" id="KFC82146.1"/>
    </source>
</evidence>
<dbReference type="OrthoDB" id="9781333at2"/>
<dbReference type="Pfam" id="PF07090">
    <property type="entry name" value="GATase1_like"/>
    <property type="match status" value="1"/>
</dbReference>
<dbReference type="InterPro" id="IPR017027">
    <property type="entry name" value="STM3548-like"/>
</dbReference>
<reference evidence="2 3" key="1">
    <citation type="submission" date="2014-05" db="EMBL/GenBank/DDBJ databases">
        <title>ATOL: Assembling a taxonomically balanced genome-scale reconstruction of the evolutionary history of the Enterobacteriaceae.</title>
        <authorList>
            <person name="Plunkett G.III."/>
            <person name="Neeno-Eckwall E.C."/>
            <person name="Glasner J.D."/>
            <person name="Perna N.T."/>
        </authorList>
    </citation>
    <scope>NUCLEOTIDE SEQUENCE [LARGE SCALE GENOMIC DNA]</scope>
    <source>
        <strain evidence="2 3">ATCC 33852</strain>
    </source>
</reference>
<protein>
    <submittedName>
        <fullName evidence="2">Putative cytoplasmic protein</fullName>
    </submittedName>
</protein>
<dbReference type="Gene3D" id="3.40.50.880">
    <property type="match status" value="1"/>
</dbReference>
<keyword evidence="3" id="KW-1185">Reference proteome</keyword>
<organism evidence="2 3">
    <name type="scientific">Ewingella americana (strain ATCC 33852 / DSM 4580 / CCUG 14506 / JCM 5911 / LMG 7869 / NCTC 12157 / CDC 1468-78)</name>
    <dbReference type="NCBI Taxonomy" id="910964"/>
    <lineage>
        <taxon>Bacteria</taxon>
        <taxon>Pseudomonadati</taxon>
        <taxon>Pseudomonadota</taxon>
        <taxon>Gammaproteobacteria</taxon>
        <taxon>Enterobacterales</taxon>
        <taxon>Yersiniaceae</taxon>
        <taxon>Ewingella</taxon>
    </lineage>
</organism>
<accession>A0A085GEK1</accession>
<feature type="domain" description="Putative glutamine amidotransferase" evidence="1">
    <location>
        <begin position="4"/>
        <end position="252"/>
    </location>
</feature>
<dbReference type="PANTHER" id="PTHR37947">
    <property type="entry name" value="BLL2462 PROTEIN"/>
    <property type="match status" value="1"/>
</dbReference>